<name>A0A1X2EIJ5_9MYCO</name>
<organism evidence="1 2">
    <name type="scientific">Mycolicibacillus trivialis</name>
    <dbReference type="NCBI Taxonomy" id="1798"/>
    <lineage>
        <taxon>Bacteria</taxon>
        <taxon>Bacillati</taxon>
        <taxon>Actinomycetota</taxon>
        <taxon>Actinomycetes</taxon>
        <taxon>Mycobacteriales</taxon>
        <taxon>Mycobacteriaceae</taxon>
        <taxon>Mycolicibacillus</taxon>
    </lineage>
</organism>
<proteinExistence type="predicted"/>
<sequence length="166" mass="17034">MTSGVPAAALPPGFPSFDGFTAVAAENYFVVPEKGPRTIHFSTPYNVQCFFEAGAEPIPAWNGQDLHCMGDLPGTDKPVDGAGPAGECLVATVGPASGGWGPDYGLGTTPYRCNAQFSSGTLLASGQKISYRNVTCGVGADRLLACLDTSSGEHGFVLRPAGSTAF</sequence>
<accession>A0A1X2EIJ5</accession>
<keyword evidence="2" id="KW-1185">Reference proteome</keyword>
<dbReference type="AlphaFoldDB" id="A0A1X2EIJ5"/>
<comment type="caution">
    <text evidence="1">The sequence shown here is derived from an EMBL/GenBank/DDBJ whole genome shotgun (WGS) entry which is preliminary data.</text>
</comment>
<dbReference type="EMBL" id="LQPZ01000029">
    <property type="protein sequence ID" value="ORX03218.1"/>
    <property type="molecule type" value="Genomic_DNA"/>
</dbReference>
<gene>
    <name evidence="1" type="ORF">AWC30_11610</name>
</gene>
<dbReference type="OrthoDB" id="4746978at2"/>
<protein>
    <submittedName>
        <fullName evidence="1">Uncharacterized protein</fullName>
    </submittedName>
</protein>
<evidence type="ECO:0000313" key="2">
    <source>
        <dbReference type="Proteomes" id="UP000193090"/>
    </source>
</evidence>
<evidence type="ECO:0000313" key="1">
    <source>
        <dbReference type="EMBL" id="ORX03218.1"/>
    </source>
</evidence>
<dbReference type="STRING" id="1798.AWC30_11610"/>
<reference evidence="1 2" key="1">
    <citation type="submission" date="2016-01" db="EMBL/GenBank/DDBJ databases">
        <title>The new phylogeny of the genus Mycobacterium.</title>
        <authorList>
            <person name="Tarcisio F."/>
            <person name="Conor M."/>
            <person name="Antonella G."/>
            <person name="Elisabetta G."/>
            <person name="Giulia F.S."/>
            <person name="Sara T."/>
            <person name="Anna F."/>
            <person name="Clotilde B."/>
            <person name="Roberto B."/>
            <person name="Veronica D.S."/>
            <person name="Fabio R."/>
            <person name="Monica P."/>
            <person name="Olivier J."/>
            <person name="Enrico T."/>
            <person name="Nicola S."/>
        </authorList>
    </citation>
    <scope>NUCLEOTIDE SEQUENCE [LARGE SCALE GENOMIC DNA]</scope>
    <source>
        <strain evidence="1 2">DSM 44153</strain>
    </source>
</reference>
<dbReference type="Proteomes" id="UP000193090">
    <property type="component" value="Unassembled WGS sequence"/>
</dbReference>